<proteinExistence type="predicted"/>
<feature type="compositionally biased region" description="Basic and acidic residues" evidence="3">
    <location>
        <begin position="66"/>
        <end position="80"/>
    </location>
</feature>
<feature type="compositionally biased region" description="Basic and acidic residues" evidence="3">
    <location>
        <begin position="120"/>
        <end position="129"/>
    </location>
</feature>
<sequence length="635" mass="71567">MKLNIQRPKGASEGKGKYSSKGGGRKGKSQKHPKGAIDKSRTGSKKPNQKAKKAATKANLPNNVRNKNDGNKKSHEDDAKPVPGKTSRASSRTQGGLPKGTKGKQKKGGKKESATPVKAVKKEIKKSKEEQKKDLNKLYSRLLVEHRKHDVVKATITELLKGIDGDNYCVISNKRHISRILQACLKYGDTAVRSLIFQKVKADFTLVNLNAHSSRFLVKLYNYCNTEVKEFLKNAFFSDKCRSLLFSRYGSDVMDTIYQKLKNKEQLDVLKHYVVSNFFLLEEGALKKIESVGSLNQFAAVIGGSQSRDSCVENLKRCVLKMVDKAQLVASLSHDLVYLYWKLTDAKAELISHLHKVFGQLLSTRNGTVVICDLFSYADKKMRKSMLKGLRTDFPEAVYNRVNVSLLIKAIHCTDDTKLSIDCLLRPLQDDLQKVVCHQYGHLFVRSILEPPKDVHSATSLKDPSVRQEELQSFLLPLLVDMFKSLQLREIIESKYASQILMGVLRASKDAAILHSIVDEIRDDAADEMSLLKNLDTLRFVQTLVKKPGPLLDELRPYALIWPAIKESCHRILTNKCVFLLVDIMEAAMKHNDIECISDFKGKITVEKIQELCKSFDKKKEKHAGLDILMKLLTE</sequence>
<feature type="compositionally biased region" description="Basic residues" evidence="3">
    <location>
        <begin position="42"/>
        <end position="55"/>
    </location>
</feature>
<name>A0AAD9GGK4_BABDI</name>
<dbReference type="PANTHER" id="PTHR13389">
    <property type="entry name" value="PUMILIO HOMOLOG 3"/>
    <property type="match status" value="1"/>
</dbReference>
<feature type="domain" description="CPL" evidence="4">
    <location>
        <begin position="445"/>
        <end position="544"/>
    </location>
</feature>
<dbReference type="Pfam" id="PF08144">
    <property type="entry name" value="CPL"/>
    <property type="match status" value="1"/>
</dbReference>
<dbReference type="Gene3D" id="1.25.10.10">
    <property type="entry name" value="Leucine-rich Repeat Variant"/>
    <property type="match status" value="2"/>
</dbReference>
<evidence type="ECO:0000256" key="2">
    <source>
        <dbReference type="ARBA" id="ARBA00022884"/>
    </source>
</evidence>
<feature type="compositionally biased region" description="Basic residues" evidence="3">
    <location>
        <begin position="23"/>
        <end position="34"/>
    </location>
</feature>
<dbReference type="GO" id="GO:0006417">
    <property type="term" value="P:regulation of translation"/>
    <property type="evidence" value="ECO:0007669"/>
    <property type="project" value="TreeGrafter"/>
</dbReference>
<dbReference type="PANTHER" id="PTHR13389:SF0">
    <property type="entry name" value="PUMILIO HOMOLOG 3"/>
    <property type="match status" value="1"/>
</dbReference>
<evidence type="ECO:0000313" key="5">
    <source>
        <dbReference type="EMBL" id="KAK1937696.1"/>
    </source>
</evidence>
<keyword evidence="6" id="KW-1185">Reference proteome</keyword>
<reference evidence="5" key="1">
    <citation type="journal article" date="2014" name="Nucleic Acids Res.">
        <title>The evolutionary dynamics of variant antigen genes in Babesia reveal a history of genomic innovation underlying host-parasite interaction.</title>
        <authorList>
            <person name="Jackson A.P."/>
            <person name="Otto T.D."/>
            <person name="Darby A."/>
            <person name="Ramaprasad A."/>
            <person name="Xia D."/>
            <person name="Echaide I.E."/>
            <person name="Farber M."/>
            <person name="Gahlot S."/>
            <person name="Gamble J."/>
            <person name="Gupta D."/>
            <person name="Gupta Y."/>
            <person name="Jackson L."/>
            <person name="Malandrin L."/>
            <person name="Malas T.B."/>
            <person name="Moussa E."/>
            <person name="Nair M."/>
            <person name="Reid A.J."/>
            <person name="Sanders M."/>
            <person name="Sharma J."/>
            <person name="Tracey A."/>
            <person name="Quail M.A."/>
            <person name="Weir W."/>
            <person name="Wastling J.M."/>
            <person name="Hall N."/>
            <person name="Willadsen P."/>
            <person name="Lingelbach K."/>
            <person name="Shiels B."/>
            <person name="Tait A."/>
            <person name="Berriman M."/>
            <person name="Allred D.R."/>
            <person name="Pain A."/>
        </authorList>
    </citation>
    <scope>NUCLEOTIDE SEQUENCE</scope>
    <source>
        <strain evidence="5">1802A</strain>
    </source>
</reference>
<dbReference type="GO" id="GO:0003729">
    <property type="term" value="F:mRNA binding"/>
    <property type="evidence" value="ECO:0007669"/>
    <property type="project" value="TreeGrafter"/>
</dbReference>
<evidence type="ECO:0000313" key="6">
    <source>
        <dbReference type="Proteomes" id="UP001195914"/>
    </source>
</evidence>
<keyword evidence="2" id="KW-0694">RNA-binding</keyword>
<dbReference type="InterPro" id="IPR011989">
    <property type="entry name" value="ARM-like"/>
</dbReference>
<keyword evidence="1" id="KW-0677">Repeat</keyword>
<dbReference type="InterPro" id="IPR016024">
    <property type="entry name" value="ARM-type_fold"/>
</dbReference>
<dbReference type="EMBL" id="JAHBMH010000033">
    <property type="protein sequence ID" value="KAK1937696.1"/>
    <property type="molecule type" value="Genomic_DNA"/>
</dbReference>
<accession>A0AAD9GGK4</accession>
<protein>
    <recommendedName>
        <fullName evidence="4">CPL domain-containing protein</fullName>
    </recommendedName>
</protein>
<comment type="caution">
    <text evidence="5">The sequence shown here is derived from an EMBL/GenBank/DDBJ whole genome shotgun (WGS) entry which is preliminary data.</text>
</comment>
<evidence type="ECO:0000259" key="4">
    <source>
        <dbReference type="Pfam" id="PF08144"/>
    </source>
</evidence>
<organism evidence="5 6">
    <name type="scientific">Babesia divergens</name>
    <dbReference type="NCBI Taxonomy" id="32595"/>
    <lineage>
        <taxon>Eukaryota</taxon>
        <taxon>Sar</taxon>
        <taxon>Alveolata</taxon>
        <taxon>Apicomplexa</taxon>
        <taxon>Aconoidasida</taxon>
        <taxon>Piroplasmida</taxon>
        <taxon>Babesiidae</taxon>
        <taxon>Babesia</taxon>
    </lineage>
</organism>
<dbReference type="InterPro" id="IPR001313">
    <property type="entry name" value="Pumilio_RNA-bd_rpt"/>
</dbReference>
<dbReference type="SUPFAM" id="SSF48371">
    <property type="entry name" value="ARM repeat"/>
    <property type="match status" value="1"/>
</dbReference>
<reference evidence="5" key="2">
    <citation type="submission" date="2021-05" db="EMBL/GenBank/DDBJ databases">
        <authorList>
            <person name="Pain A."/>
        </authorList>
    </citation>
    <scope>NUCLEOTIDE SEQUENCE</scope>
    <source>
        <strain evidence="5">1802A</strain>
    </source>
</reference>
<dbReference type="InterPro" id="IPR040059">
    <property type="entry name" value="PUM3"/>
</dbReference>
<dbReference type="AlphaFoldDB" id="A0AAD9GGK4"/>
<evidence type="ECO:0000256" key="1">
    <source>
        <dbReference type="ARBA" id="ARBA00022737"/>
    </source>
</evidence>
<gene>
    <name evidence="5" type="ORF">X943_003959</name>
</gene>
<feature type="region of interest" description="Disordered" evidence="3">
    <location>
        <begin position="1"/>
        <end position="129"/>
    </location>
</feature>
<dbReference type="SMART" id="SM00025">
    <property type="entry name" value="Pumilio"/>
    <property type="match status" value="5"/>
</dbReference>
<dbReference type="Proteomes" id="UP001195914">
    <property type="component" value="Unassembled WGS sequence"/>
</dbReference>
<evidence type="ECO:0000256" key="3">
    <source>
        <dbReference type="SAM" id="MobiDB-lite"/>
    </source>
</evidence>
<dbReference type="GO" id="GO:0005730">
    <property type="term" value="C:nucleolus"/>
    <property type="evidence" value="ECO:0007669"/>
    <property type="project" value="TreeGrafter"/>
</dbReference>
<dbReference type="InterPro" id="IPR012959">
    <property type="entry name" value="CPL_dom"/>
</dbReference>